<dbReference type="SUPFAM" id="SSF53067">
    <property type="entry name" value="Actin-like ATPase domain"/>
    <property type="match status" value="2"/>
</dbReference>
<dbReference type="Gene3D" id="3.30.420.40">
    <property type="match status" value="4"/>
</dbReference>
<dbReference type="Gene3D" id="2.60.34.10">
    <property type="entry name" value="Substrate Binding Domain Of DNAk, Chain A, domain 1"/>
    <property type="match status" value="1"/>
</dbReference>
<dbReference type="EMBL" id="CAJNYU010000151">
    <property type="protein sequence ID" value="CAF3331903.1"/>
    <property type="molecule type" value="Genomic_DNA"/>
</dbReference>
<sequence>MSIQCTGIGIDFGTTYSDVLRLGGRKFEDLKSNPNIDYYPFRIENCNGRPIIQVEYKKETKVITPEEILSKILVKMKEIAQVYIGRKVSQVVIGVLACFNYSQRRPISDAAVMAGLSVQRLIIGSTLAGAAFGFQNTFSKERNVLVFYMGGGTCNVSILTIENNGHCKTKSTAVRLISEITRARFEELCEGLFCDTLKPILNALHNINMHKSQIHEIVLVGGSTHIPRIQKELEDLFDGKKLNKSINPNQAVVNGAAIEASKNIKKVLLADVTPFSFDIEAPSGTMIPTIKRNKAIPATQTRMLRICFNNQTNARIKIYEGDHETASNDYLIEE</sequence>
<dbReference type="GO" id="GO:0005524">
    <property type="term" value="F:ATP binding"/>
    <property type="evidence" value="ECO:0007669"/>
    <property type="project" value="UniProtKB-KW"/>
</dbReference>
<gene>
    <name evidence="4" type="ORF">FME351_LOCUS2628</name>
</gene>
<comment type="similarity">
    <text evidence="1">Belongs to the heat shock protein 70 family.</text>
</comment>
<dbReference type="InterPro" id="IPR043129">
    <property type="entry name" value="ATPase_NBD"/>
</dbReference>
<organism evidence="4 5">
    <name type="scientific">Rotaria socialis</name>
    <dbReference type="NCBI Taxonomy" id="392032"/>
    <lineage>
        <taxon>Eukaryota</taxon>
        <taxon>Metazoa</taxon>
        <taxon>Spiralia</taxon>
        <taxon>Gnathifera</taxon>
        <taxon>Rotifera</taxon>
        <taxon>Eurotatoria</taxon>
        <taxon>Bdelloidea</taxon>
        <taxon>Philodinida</taxon>
        <taxon>Philodinidae</taxon>
        <taxon>Rotaria</taxon>
    </lineage>
</organism>
<dbReference type="GO" id="GO:0140662">
    <property type="term" value="F:ATP-dependent protein folding chaperone"/>
    <property type="evidence" value="ECO:0007669"/>
    <property type="project" value="InterPro"/>
</dbReference>
<dbReference type="InterPro" id="IPR029047">
    <property type="entry name" value="HSP70_peptide-bd_sf"/>
</dbReference>
<dbReference type="Gene3D" id="3.90.640.10">
    <property type="entry name" value="Actin, Chain A, domain 4"/>
    <property type="match status" value="1"/>
</dbReference>
<evidence type="ECO:0000256" key="2">
    <source>
        <dbReference type="ARBA" id="ARBA00022741"/>
    </source>
</evidence>
<evidence type="ECO:0000256" key="1">
    <source>
        <dbReference type="ARBA" id="ARBA00007381"/>
    </source>
</evidence>
<evidence type="ECO:0008006" key="6">
    <source>
        <dbReference type="Google" id="ProtNLM"/>
    </source>
</evidence>
<reference evidence="4" key="1">
    <citation type="submission" date="2021-02" db="EMBL/GenBank/DDBJ databases">
        <authorList>
            <person name="Nowell W R."/>
        </authorList>
    </citation>
    <scope>NUCLEOTIDE SEQUENCE</scope>
</reference>
<evidence type="ECO:0000256" key="3">
    <source>
        <dbReference type="ARBA" id="ARBA00022840"/>
    </source>
</evidence>
<keyword evidence="3" id="KW-0067">ATP-binding</keyword>
<dbReference type="Pfam" id="PF00012">
    <property type="entry name" value="HSP70"/>
    <property type="match status" value="2"/>
</dbReference>
<proteinExistence type="inferred from homology"/>
<protein>
    <recommendedName>
        <fullName evidence="6">Heat shock protein 70</fullName>
    </recommendedName>
</protein>
<dbReference type="Proteomes" id="UP000663869">
    <property type="component" value="Unassembled WGS sequence"/>
</dbReference>
<dbReference type="PANTHER" id="PTHR19375">
    <property type="entry name" value="HEAT SHOCK PROTEIN 70KDA"/>
    <property type="match status" value="1"/>
</dbReference>
<evidence type="ECO:0000313" key="5">
    <source>
        <dbReference type="Proteomes" id="UP000663869"/>
    </source>
</evidence>
<name>A0A817UL55_9BILA</name>
<accession>A0A817UL55</accession>
<dbReference type="FunFam" id="3.30.420.40:FF:000172">
    <property type="entry name" value="Heat shock 70 kDa protein"/>
    <property type="match status" value="1"/>
</dbReference>
<dbReference type="InterPro" id="IPR013126">
    <property type="entry name" value="Hsp_70_fam"/>
</dbReference>
<dbReference type="PROSITE" id="PS01036">
    <property type="entry name" value="HSP70_3"/>
    <property type="match status" value="1"/>
</dbReference>
<dbReference type="SUPFAM" id="SSF100920">
    <property type="entry name" value="Heat shock protein 70kD (HSP70), peptide-binding domain"/>
    <property type="match status" value="1"/>
</dbReference>
<dbReference type="Gene3D" id="3.30.30.30">
    <property type="match status" value="1"/>
</dbReference>
<keyword evidence="2" id="KW-0547">Nucleotide-binding</keyword>
<dbReference type="InterPro" id="IPR018181">
    <property type="entry name" value="Heat_shock_70_CS"/>
</dbReference>
<comment type="caution">
    <text evidence="4">The sequence shown here is derived from an EMBL/GenBank/DDBJ whole genome shotgun (WGS) entry which is preliminary data.</text>
</comment>
<evidence type="ECO:0000313" key="4">
    <source>
        <dbReference type="EMBL" id="CAF3331903.1"/>
    </source>
</evidence>
<dbReference type="AlphaFoldDB" id="A0A817UL55"/>